<comment type="caution">
    <text evidence="2">The sequence shown here is derived from an EMBL/GenBank/DDBJ whole genome shotgun (WGS) entry which is preliminary data.</text>
</comment>
<gene>
    <name evidence="2" type="ORF">GCM10023346_31650</name>
</gene>
<sequence length="773" mass="79604">MTQGRFERDAGNPPGQAKGWSAFVKTGALAAAGALALSAIGTGGILAAPAAHAATDLPGMHRSGITVQAPPPRAFGDWSMWLGSLNLNGAAGDPTAFCFDVGIPAGPAGSGAVGSLGNPQLNYAIQKYQGDPANHAALAYLAHELADPRFNVPWNGNGAPYPNLRDSSDPQLPGVRAQAAAMLADAQANSGPYSTQPKLSMDANGRGGTVTSTELVSAAGNKLGGFSARAILNGPAVWAGTNSQAVNLHTGDPLGFAATGNGTVSVTLTIDAPGSSATTYSVPGFQNLLVAGGAQPVAGTSADAKVIFDFQPEAASTAARFVEGGQPLVDVLHVNTSTGNTNDWAFVNGGNVPARFDIDWYYSPVRLAPTAQIPAAVVKVASGTGTATGPGDVKVTADKNADRAGYYYPVARFSKGAQPAELQQYFRADWTAGFNDPHEETIQKYQPAVVTKASAIENGKIFDIITVTGNEPGKELSVTTDLVLTSAAPVAGGTDTVPADADVIGTVTTKVAGNGEFKTAAVEVPWEKIVAEKWSKGLNANLYFSEKVDGTESTKAWDGKELLPNETVPVKKPSIITKASENGTVPLVAHDIGIVSGTIPSGTGIKVTTKVNQYKFDDSTDGSAQAVCANPSWSSPDKDVTGAGEITYPSHTIAHKGTYGYVEELKLTIDKGEGKAPFTAQLHKGNCGEKNETVIAFPEAVTVTPHKPALMVNTGFAPTTGTAREAGPNMPLLIAGGTAFALALLGGAGLLYRKRFDNRGVETDNVPADEHAD</sequence>
<dbReference type="Proteomes" id="UP001500200">
    <property type="component" value="Unassembled WGS sequence"/>
</dbReference>
<evidence type="ECO:0000256" key="1">
    <source>
        <dbReference type="SAM" id="Phobius"/>
    </source>
</evidence>
<proteinExistence type="predicted"/>
<organism evidence="2 3">
    <name type="scientific">Arthrobacter gyeryongensis</name>
    <dbReference type="NCBI Taxonomy" id="1650592"/>
    <lineage>
        <taxon>Bacteria</taxon>
        <taxon>Bacillati</taxon>
        <taxon>Actinomycetota</taxon>
        <taxon>Actinomycetes</taxon>
        <taxon>Micrococcales</taxon>
        <taxon>Micrococcaceae</taxon>
        <taxon>Arthrobacter</taxon>
    </lineage>
</organism>
<keyword evidence="1" id="KW-0812">Transmembrane</keyword>
<reference evidence="3" key="1">
    <citation type="journal article" date="2019" name="Int. J. Syst. Evol. Microbiol.">
        <title>The Global Catalogue of Microorganisms (GCM) 10K type strain sequencing project: providing services to taxonomists for standard genome sequencing and annotation.</title>
        <authorList>
            <consortium name="The Broad Institute Genomics Platform"/>
            <consortium name="The Broad Institute Genome Sequencing Center for Infectious Disease"/>
            <person name="Wu L."/>
            <person name="Ma J."/>
        </authorList>
    </citation>
    <scope>NUCLEOTIDE SEQUENCE [LARGE SCALE GENOMIC DNA]</scope>
    <source>
        <strain evidence="3">JCM 18514</strain>
    </source>
</reference>
<evidence type="ECO:0008006" key="4">
    <source>
        <dbReference type="Google" id="ProtNLM"/>
    </source>
</evidence>
<evidence type="ECO:0000313" key="3">
    <source>
        <dbReference type="Proteomes" id="UP001500200"/>
    </source>
</evidence>
<protein>
    <recommendedName>
        <fullName evidence="4">LPXTG-motif cell wall anchor domain-containing protein</fullName>
    </recommendedName>
</protein>
<keyword evidence="1" id="KW-1133">Transmembrane helix</keyword>
<name>A0ABP9SK75_9MICC</name>
<keyword evidence="1" id="KW-0472">Membrane</keyword>
<feature type="transmembrane region" description="Helical" evidence="1">
    <location>
        <begin position="732"/>
        <end position="752"/>
    </location>
</feature>
<accession>A0ABP9SK75</accession>
<dbReference type="EMBL" id="BAABKK010000023">
    <property type="protein sequence ID" value="GAA5197306.1"/>
    <property type="molecule type" value="Genomic_DNA"/>
</dbReference>
<keyword evidence="3" id="KW-1185">Reference proteome</keyword>
<evidence type="ECO:0000313" key="2">
    <source>
        <dbReference type="EMBL" id="GAA5197306.1"/>
    </source>
</evidence>
<dbReference type="RefSeq" id="WP_345450550.1">
    <property type="nucleotide sequence ID" value="NZ_BAABKK010000023.1"/>
</dbReference>